<feature type="compositionally biased region" description="Basic residues" evidence="5">
    <location>
        <begin position="202"/>
        <end position="212"/>
    </location>
</feature>
<sequence>MSVFLPNPCLLGIVLVITTHTGPQLVFHYPPTPKVYNYQATPFALDNDLIDSADEISDESDYLSDELSDEDSLSANSQRNFETQEISKSSNYVSGQTLLDLLDEQDRRRKEKEKRKRRSNITKKNSTSSGSFRNNSIDSSSLDINNLAKESGQVFGFDPEFLSEIVTPPRQLCNTRFEFTVDDTVFLGLPIHINEEGLWRTKKQKREAKSKHSTNASVNESSKSHDLVYTNEDGYNSEDKNSLNSGHEETNENTMTMFHVVFVMNPPVVEFEYRADEMFHYVASRLSLVLRYEQAKSNFVSNECHNILKIKETNENLPIYQLYNIITEKSPLASALAKCFNSISTSQIANLQINDKLISLQIPLKNSFRNLMPKTTPVLPGSFLSSMNIVGEDEEDIDNEFSLENMGYMALLLLDSPEKIISDLKADSTSPLTTFIQNIHPMISLNRLAALSEMDLSQVISFSRHLIYWRRARSIIPLHSKSVFIVSPMAPMEQIPQNMKIFKADFPSLPSLPLFLALLSNSKPRPYAAIIPSKDHRDIYLDALAWLMRYGYVTQLLTFVWLKVSNGIKLEVEEEMERDGIATKRDKAKFADISVDNTTRAKKEDTEKLKSYLNGKEVKIEEEEEEDIILLDPERATALERRWINRILRVQTPELIQLFQKVVRYFNGKTPIELIISKENISRTELKKILHAISEHIVSVKHW</sequence>
<accession>A0A9P8PJ64</accession>
<dbReference type="GO" id="GO:0010508">
    <property type="term" value="P:positive regulation of autophagy"/>
    <property type="evidence" value="ECO:0007669"/>
    <property type="project" value="TreeGrafter"/>
</dbReference>
<evidence type="ECO:0000313" key="8">
    <source>
        <dbReference type="EMBL" id="KAH3672802.1"/>
    </source>
</evidence>
<feature type="region of interest" description="Disordered" evidence="5">
    <location>
        <begin position="202"/>
        <end position="249"/>
    </location>
</feature>
<feature type="signal peptide" evidence="6">
    <location>
        <begin position="1"/>
        <end position="23"/>
    </location>
</feature>
<dbReference type="EMBL" id="JAEUBF010001112">
    <property type="protein sequence ID" value="KAH3672802.1"/>
    <property type="molecule type" value="Genomic_DNA"/>
</dbReference>
<comment type="subcellular location">
    <subcellularLocation>
        <location evidence="4">Vacuole membrane</location>
        <topology evidence="4">Peripheral membrane protein</topology>
    </subcellularLocation>
</comment>
<keyword evidence="4" id="KW-0469">Meiosis</keyword>
<dbReference type="Pfam" id="PF24064">
    <property type="entry name" value="HTH_NPRL3"/>
    <property type="match status" value="1"/>
</dbReference>
<dbReference type="InterPro" id="IPR005365">
    <property type="entry name" value="Npr3"/>
</dbReference>
<dbReference type="PANTHER" id="PTHR13153">
    <property type="entry name" value="CGTHBA PROTEIN -14 GENE PROTEIN"/>
    <property type="match status" value="1"/>
</dbReference>
<dbReference type="GO" id="GO:1904262">
    <property type="term" value="P:negative regulation of TORC1 signaling"/>
    <property type="evidence" value="ECO:0007669"/>
    <property type="project" value="TreeGrafter"/>
</dbReference>
<feature type="compositionally biased region" description="Basic residues" evidence="5">
    <location>
        <begin position="109"/>
        <end position="121"/>
    </location>
</feature>
<evidence type="ECO:0000256" key="3">
    <source>
        <dbReference type="ARBA" id="ARBA00030028"/>
    </source>
</evidence>
<feature type="domain" description="GATOR1 complex protein NPRL3 C-terminal HTH" evidence="7">
    <location>
        <begin position="637"/>
        <end position="698"/>
    </location>
</feature>
<evidence type="ECO:0000313" key="9">
    <source>
        <dbReference type="Proteomes" id="UP000769528"/>
    </source>
</evidence>
<reference evidence="8" key="2">
    <citation type="submission" date="2021-01" db="EMBL/GenBank/DDBJ databases">
        <authorList>
            <person name="Schikora-Tamarit M.A."/>
        </authorList>
    </citation>
    <scope>NUCLEOTIDE SEQUENCE</scope>
    <source>
        <strain evidence="8">CBS6341</strain>
    </source>
</reference>
<feature type="compositionally biased region" description="Basic and acidic residues" evidence="5">
    <location>
        <begin position="237"/>
        <end position="249"/>
    </location>
</feature>
<dbReference type="PANTHER" id="PTHR13153:SF5">
    <property type="entry name" value="GATOR COMPLEX PROTEIN NPRL3"/>
    <property type="match status" value="1"/>
</dbReference>
<evidence type="ECO:0000256" key="4">
    <source>
        <dbReference type="RuleBase" id="RU368069"/>
    </source>
</evidence>
<keyword evidence="9" id="KW-1185">Reference proteome</keyword>
<dbReference type="Proteomes" id="UP000769528">
    <property type="component" value="Unassembled WGS sequence"/>
</dbReference>
<feature type="chain" id="PRO_5040404648" description="Nitrogen permease regulator 3" evidence="6">
    <location>
        <begin position="24"/>
        <end position="703"/>
    </location>
</feature>
<protein>
    <recommendedName>
        <fullName evidence="2 4">Nitrogen permease regulator 3</fullName>
    </recommendedName>
    <alternativeName>
        <fullName evidence="3 4">Required for meiotic nuclear division protein 11</fullName>
    </alternativeName>
</protein>
<comment type="function">
    <text evidence="4">Mediates inactivation of the TORC1 complex in response to amino acid starvation. Required for meiotic nuclear division.</text>
</comment>
<dbReference type="Pfam" id="PF03666">
    <property type="entry name" value="NPR3"/>
    <property type="match status" value="1"/>
</dbReference>
<keyword evidence="4 6" id="KW-0732">Signal</keyword>
<evidence type="ECO:0000256" key="2">
    <source>
        <dbReference type="ARBA" id="ARBA00017880"/>
    </source>
</evidence>
<comment type="caution">
    <text evidence="8">The sequence shown here is derived from an EMBL/GenBank/DDBJ whole genome shotgun (WGS) entry which is preliminary data.</text>
</comment>
<name>A0A9P8PJ64_9ASCO</name>
<feature type="compositionally biased region" description="Polar residues" evidence="5">
    <location>
        <begin position="122"/>
        <end position="133"/>
    </location>
</feature>
<proteinExistence type="inferred from homology"/>
<evidence type="ECO:0000256" key="5">
    <source>
        <dbReference type="SAM" id="MobiDB-lite"/>
    </source>
</evidence>
<comment type="similarity">
    <text evidence="1 4">Belongs to the NPR3 family.</text>
</comment>
<dbReference type="GO" id="GO:0051321">
    <property type="term" value="P:meiotic cell cycle"/>
    <property type="evidence" value="ECO:0007669"/>
    <property type="project" value="UniProtKB-UniRule"/>
</dbReference>
<evidence type="ECO:0000256" key="6">
    <source>
        <dbReference type="SAM" id="SignalP"/>
    </source>
</evidence>
<dbReference type="GO" id="GO:0005774">
    <property type="term" value="C:vacuolar membrane"/>
    <property type="evidence" value="ECO:0007669"/>
    <property type="project" value="UniProtKB-SubCell"/>
</dbReference>
<dbReference type="GO" id="GO:1990130">
    <property type="term" value="C:GATOR1 complex"/>
    <property type="evidence" value="ECO:0007669"/>
    <property type="project" value="TreeGrafter"/>
</dbReference>
<dbReference type="InterPro" id="IPR056603">
    <property type="entry name" value="HTH_NPRL3"/>
</dbReference>
<reference evidence="8" key="1">
    <citation type="journal article" date="2021" name="Open Biol.">
        <title>Shared evolutionary footprints suggest mitochondrial oxidative damage underlies multiple complex I losses in fungi.</title>
        <authorList>
            <person name="Schikora-Tamarit M.A."/>
            <person name="Marcet-Houben M."/>
            <person name="Nosek J."/>
            <person name="Gabaldon T."/>
        </authorList>
    </citation>
    <scope>NUCLEOTIDE SEQUENCE</scope>
    <source>
        <strain evidence="8">CBS6341</strain>
    </source>
</reference>
<dbReference type="OrthoDB" id="18648at2759"/>
<gene>
    <name evidence="8" type="ORF">WICMUC_004024</name>
</gene>
<feature type="region of interest" description="Disordered" evidence="5">
    <location>
        <begin position="103"/>
        <end position="136"/>
    </location>
</feature>
<evidence type="ECO:0000256" key="1">
    <source>
        <dbReference type="ARBA" id="ARBA00010546"/>
    </source>
</evidence>
<evidence type="ECO:0000259" key="7">
    <source>
        <dbReference type="Pfam" id="PF24064"/>
    </source>
</evidence>
<dbReference type="GO" id="GO:0034198">
    <property type="term" value="P:cellular response to amino acid starvation"/>
    <property type="evidence" value="ECO:0007669"/>
    <property type="project" value="TreeGrafter"/>
</dbReference>
<dbReference type="AlphaFoldDB" id="A0A9P8PJ64"/>
<organism evidence="8 9">
    <name type="scientific">Wickerhamomyces mucosus</name>
    <dbReference type="NCBI Taxonomy" id="1378264"/>
    <lineage>
        <taxon>Eukaryota</taxon>
        <taxon>Fungi</taxon>
        <taxon>Dikarya</taxon>
        <taxon>Ascomycota</taxon>
        <taxon>Saccharomycotina</taxon>
        <taxon>Saccharomycetes</taxon>
        <taxon>Phaffomycetales</taxon>
        <taxon>Wickerhamomycetaceae</taxon>
        <taxon>Wickerhamomyces</taxon>
    </lineage>
</organism>
<dbReference type="GO" id="GO:0038202">
    <property type="term" value="P:TORC1 signaling"/>
    <property type="evidence" value="ECO:0007669"/>
    <property type="project" value="TreeGrafter"/>
</dbReference>